<evidence type="ECO:0000313" key="1">
    <source>
        <dbReference type="EMBL" id="ABH00187.1"/>
    </source>
</evidence>
<dbReference type="Proteomes" id="UP000008710">
    <property type="component" value="Plasmid pRHL1"/>
</dbReference>
<geneLocation type="plasmid" evidence="1 2">
    <name>pRHL1</name>
</geneLocation>
<protein>
    <submittedName>
        <fullName evidence="1">Uncharacterized protein</fullName>
    </submittedName>
</protein>
<proteinExistence type="predicted"/>
<dbReference type="EMBL" id="CP000432">
    <property type="protein sequence ID" value="ABH00187.1"/>
    <property type="molecule type" value="Genomic_DNA"/>
</dbReference>
<keyword evidence="1" id="KW-0614">Plasmid</keyword>
<dbReference type="HOGENOM" id="CLU_1748227_0_0_11"/>
<dbReference type="KEGG" id="rha:RHA1_ro09144"/>
<name>Q0RWZ9_RHOJR</name>
<dbReference type="AlphaFoldDB" id="Q0RWZ9"/>
<gene>
    <name evidence="1" type="ordered locus">RHA1_ro09144</name>
</gene>
<reference evidence="2" key="1">
    <citation type="journal article" date="2006" name="Proc. Natl. Acad. Sci. U.S.A.">
        <title>The complete genome of Rhodococcus sp. RHA1 provides insights into a catabolic powerhouse.</title>
        <authorList>
            <person name="McLeod M.P."/>
            <person name="Warren R.L."/>
            <person name="Hsiao W.W.L."/>
            <person name="Araki N."/>
            <person name="Myhre M."/>
            <person name="Fernandes C."/>
            <person name="Miyazawa D."/>
            <person name="Wong W."/>
            <person name="Lillquist A.L."/>
            <person name="Wang D."/>
            <person name="Dosanjh M."/>
            <person name="Hara H."/>
            <person name="Petrescu A."/>
            <person name="Morin R.D."/>
            <person name="Yang G."/>
            <person name="Stott J.M."/>
            <person name="Schein J.E."/>
            <person name="Shin H."/>
            <person name="Smailus D."/>
            <person name="Siddiqui A.S."/>
            <person name="Marra M.A."/>
            <person name="Jones S.J.M."/>
            <person name="Holt R."/>
            <person name="Brinkman F.S.L."/>
            <person name="Miyauchi K."/>
            <person name="Fukuda M."/>
            <person name="Davies J.E."/>
            <person name="Mohn W.W."/>
            <person name="Eltis L.D."/>
        </authorList>
    </citation>
    <scope>NUCLEOTIDE SEQUENCE [LARGE SCALE GENOMIC DNA]</scope>
    <source>
        <strain evidence="2">RHA1</strain>
    </source>
</reference>
<organism evidence="1 2">
    <name type="scientific">Rhodococcus jostii (strain RHA1)</name>
    <dbReference type="NCBI Taxonomy" id="101510"/>
    <lineage>
        <taxon>Bacteria</taxon>
        <taxon>Bacillati</taxon>
        <taxon>Actinomycetota</taxon>
        <taxon>Actinomycetes</taxon>
        <taxon>Mycobacteriales</taxon>
        <taxon>Nocardiaceae</taxon>
        <taxon>Rhodococcus</taxon>
    </lineage>
</organism>
<evidence type="ECO:0000313" key="2">
    <source>
        <dbReference type="Proteomes" id="UP000008710"/>
    </source>
</evidence>
<sequence length="149" mass="15727">MAEPIEGARSARRPLARITGSARHLNSSGANNAGSPVSARAAVTAVGSQPAPRRAALATVRCAGRDPARSAARPRLSTAAPLGAHARQVPRLCTDITSWVRPGRGLANYAILQRFSRPPLRSDRLDCATAKFILTHFAQITALDGEEGR</sequence>
<accession>Q0RWZ9</accession>